<dbReference type="Proteomes" id="UP001066276">
    <property type="component" value="Chromosome 7"/>
</dbReference>
<evidence type="ECO:0000313" key="1">
    <source>
        <dbReference type="EMBL" id="KAJ1125224.1"/>
    </source>
</evidence>
<evidence type="ECO:0000313" key="2">
    <source>
        <dbReference type="Proteomes" id="UP001066276"/>
    </source>
</evidence>
<dbReference type="EMBL" id="JANPWB010000011">
    <property type="protein sequence ID" value="KAJ1125224.1"/>
    <property type="molecule type" value="Genomic_DNA"/>
</dbReference>
<accession>A0AAV7PEG8</accession>
<organism evidence="1 2">
    <name type="scientific">Pleurodeles waltl</name>
    <name type="common">Iberian ribbed newt</name>
    <dbReference type="NCBI Taxonomy" id="8319"/>
    <lineage>
        <taxon>Eukaryota</taxon>
        <taxon>Metazoa</taxon>
        <taxon>Chordata</taxon>
        <taxon>Craniata</taxon>
        <taxon>Vertebrata</taxon>
        <taxon>Euteleostomi</taxon>
        <taxon>Amphibia</taxon>
        <taxon>Batrachia</taxon>
        <taxon>Caudata</taxon>
        <taxon>Salamandroidea</taxon>
        <taxon>Salamandridae</taxon>
        <taxon>Pleurodelinae</taxon>
        <taxon>Pleurodeles</taxon>
    </lineage>
</organism>
<protein>
    <submittedName>
        <fullName evidence="1">Uncharacterized protein</fullName>
    </submittedName>
</protein>
<sequence>MQLYLRLPQHECTVGGVSEIKDKPRGPGGLSLQEAGDYCGAANAAKRLPRASQAEPSVLFERSALPPLSPEERVSLQRVSSEELGQHRRVATVTSPWFERLRFHLSCLLRGLA</sequence>
<comment type="caution">
    <text evidence="1">The sequence shown here is derived from an EMBL/GenBank/DDBJ whole genome shotgun (WGS) entry which is preliminary data.</text>
</comment>
<keyword evidence="2" id="KW-1185">Reference proteome</keyword>
<reference evidence="1" key="1">
    <citation type="journal article" date="2022" name="bioRxiv">
        <title>Sequencing and chromosome-scale assembly of the giantPleurodeles waltlgenome.</title>
        <authorList>
            <person name="Brown T."/>
            <person name="Elewa A."/>
            <person name="Iarovenko S."/>
            <person name="Subramanian E."/>
            <person name="Araus A.J."/>
            <person name="Petzold A."/>
            <person name="Susuki M."/>
            <person name="Suzuki K.-i.T."/>
            <person name="Hayashi T."/>
            <person name="Toyoda A."/>
            <person name="Oliveira C."/>
            <person name="Osipova E."/>
            <person name="Leigh N.D."/>
            <person name="Simon A."/>
            <person name="Yun M.H."/>
        </authorList>
    </citation>
    <scope>NUCLEOTIDE SEQUENCE</scope>
    <source>
        <strain evidence="1">20211129_DDA</strain>
        <tissue evidence="1">Liver</tissue>
    </source>
</reference>
<proteinExistence type="predicted"/>
<dbReference type="AlphaFoldDB" id="A0AAV7PEG8"/>
<gene>
    <name evidence="1" type="ORF">NDU88_003658</name>
</gene>
<name>A0AAV7PEG8_PLEWA</name>